<dbReference type="PROSITE" id="PS51625">
    <property type="entry name" value="SAM_MT_TRMB"/>
    <property type="match status" value="1"/>
</dbReference>
<feature type="repeat" description="PPR" evidence="8">
    <location>
        <begin position="62"/>
        <end position="96"/>
    </location>
</feature>
<keyword evidence="7" id="KW-0677">Repeat</keyword>
<feature type="compositionally biased region" description="Acidic residues" evidence="9">
    <location>
        <begin position="485"/>
        <end position="496"/>
    </location>
</feature>
<dbReference type="PANTHER" id="PTHR47447">
    <property type="entry name" value="OS03G0856100 PROTEIN"/>
    <property type="match status" value="1"/>
</dbReference>
<dbReference type="VEuPathDB" id="CryptoDB:Cvel_11478"/>
<gene>
    <name evidence="10" type="ORF">Cvel_11478</name>
</gene>
<dbReference type="GO" id="GO:0008176">
    <property type="term" value="F:tRNA (guanine(46)-N7)-methyltransferase activity"/>
    <property type="evidence" value="ECO:0007669"/>
    <property type="project" value="UniProtKB-EC"/>
</dbReference>
<keyword evidence="6" id="KW-0819">tRNA processing</keyword>
<dbReference type="Pfam" id="PF02390">
    <property type="entry name" value="Methyltransf_4"/>
    <property type="match status" value="1"/>
</dbReference>
<evidence type="ECO:0000256" key="1">
    <source>
        <dbReference type="ARBA" id="ARBA00000142"/>
    </source>
</evidence>
<comment type="catalytic activity">
    <reaction evidence="1">
        <text>guanosine(46) in tRNA + S-adenosyl-L-methionine = N(7)-methylguanosine(46) in tRNA + S-adenosyl-L-homocysteine</text>
        <dbReference type="Rhea" id="RHEA:42708"/>
        <dbReference type="Rhea" id="RHEA-COMP:10188"/>
        <dbReference type="Rhea" id="RHEA-COMP:10189"/>
        <dbReference type="ChEBI" id="CHEBI:57856"/>
        <dbReference type="ChEBI" id="CHEBI:59789"/>
        <dbReference type="ChEBI" id="CHEBI:74269"/>
        <dbReference type="ChEBI" id="CHEBI:74480"/>
        <dbReference type="EC" id="2.1.1.33"/>
    </reaction>
</comment>
<dbReference type="Pfam" id="PF13041">
    <property type="entry name" value="PPR_2"/>
    <property type="match status" value="1"/>
</dbReference>
<evidence type="ECO:0000256" key="2">
    <source>
        <dbReference type="ARBA" id="ARBA00011977"/>
    </source>
</evidence>
<evidence type="ECO:0000256" key="6">
    <source>
        <dbReference type="ARBA" id="ARBA00022694"/>
    </source>
</evidence>
<dbReference type="AlphaFoldDB" id="A0A0G4I6R1"/>
<proteinExistence type="predicted"/>
<sequence>MMQQGKKPSKGPAPQNSGKGDGWIPKAVVDANKEIAAASRKRRLGEALRAFRSLQSSGLQPSVVTYGSLINCCVRCGQVKRAQAFFSQMEAAGFPANVVTFTTLVKGLSNCGDAQHLGEARKLLGNMRSRGIEWNARTVSAFLRGCLRLGSVEEAAACFREFEVCADFSKSPTPLLVCHQLLCQALKPREADSLAVHWAKRGGGNCPAAASLQSASAFALLGEVESAKGSLQTVETALVAAETGADPSGSALFGDVGHGEEGGDGEGEGEGGGRPSGGRAPSLFLKHRRRELRRVVDTVRTFIEGGFLENFSGLGGGMREERFRQDQLLSFFDTLRRTFFLPPQSMNRDSDWLSSSLKALESFGLSALFSSLSGTFSGCSEASLRRDFEEAYRGAQLDGKEKDGRLYFPAVFASLWEGRGRGGVVVERTGTQKESERQKGREGGARGRRRQLCVEVCAGTGDWIVEKAWDDLQREMNANRQQNGEEADGDDEDADLAESLPNTEKGERVGQKRKRQRDGTGEAGEEKETPGACEGRSRRRKRRHERGTDFVALEIRHDRCCQILQRAVFRGVSNVAVAGGDASEVLNKLFGDGSVDELYVNFPEPPSSFDAEANFLNESFFRSVLRVLRSRGSLTIVSDDGGFSHVLAAELTRLVRWSSRDGSGGSRGGGVERQETGGGGGGSPLFECPEGGNPNRSGSLVHSGLPPGYAGSSGAGSSYFDRLWLNGARRERFFICLRKESKPAARR</sequence>
<dbReference type="SUPFAM" id="SSF53335">
    <property type="entry name" value="S-adenosyl-L-methionine-dependent methyltransferases"/>
    <property type="match status" value="1"/>
</dbReference>
<feature type="repeat" description="PPR" evidence="8">
    <location>
        <begin position="97"/>
        <end position="134"/>
    </location>
</feature>
<evidence type="ECO:0000256" key="8">
    <source>
        <dbReference type="PROSITE-ProRule" id="PRU00708"/>
    </source>
</evidence>
<dbReference type="Gene3D" id="3.40.50.150">
    <property type="entry name" value="Vaccinia Virus protein VP39"/>
    <property type="match status" value="1"/>
</dbReference>
<dbReference type="EMBL" id="CDMZ01005345">
    <property type="protein sequence ID" value="CEM52741.1"/>
    <property type="molecule type" value="Genomic_DNA"/>
</dbReference>
<keyword evidence="4" id="KW-0808">Transferase</keyword>
<keyword evidence="5" id="KW-0949">S-adenosyl-L-methionine</keyword>
<dbReference type="PANTHER" id="PTHR47447:SF17">
    <property type="entry name" value="OS12G0638900 PROTEIN"/>
    <property type="match status" value="1"/>
</dbReference>
<dbReference type="NCBIfam" id="TIGR00756">
    <property type="entry name" value="PPR"/>
    <property type="match status" value="1"/>
</dbReference>
<dbReference type="InterPro" id="IPR011990">
    <property type="entry name" value="TPR-like_helical_dom_sf"/>
</dbReference>
<evidence type="ECO:0000256" key="9">
    <source>
        <dbReference type="SAM" id="MobiDB-lite"/>
    </source>
</evidence>
<feature type="region of interest" description="Disordered" evidence="9">
    <location>
        <begin position="245"/>
        <end position="282"/>
    </location>
</feature>
<evidence type="ECO:0000256" key="4">
    <source>
        <dbReference type="ARBA" id="ARBA00022679"/>
    </source>
</evidence>
<dbReference type="PROSITE" id="PS51375">
    <property type="entry name" value="PPR"/>
    <property type="match status" value="2"/>
</dbReference>
<dbReference type="InterPro" id="IPR003358">
    <property type="entry name" value="tRNA_(Gua-N-7)_MeTrfase_Trmb"/>
</dbReference>
<accession>A0A0G4I6R1</accession>
<feature type="region of interest" description="Disordered" evidence="9">
    <location>
        <begin position="426"/>
        <end position="445"/>
    </location>
</feature>
<dbReference type="Pfam" id="PF01535">
    <property type="entry name" value="PPR"/>
    <property type="match status" value="1"/>
</dbReference>
<dbReference type="Gene3D" id="1.25.40.10">
    <property type="entry name" value="Tetratricopeptide repeat domain"/>
    <property type="match status" value="1"/>
</dbReference>
<protein>
    <recommendedName>
        <fullName evidence="2">tRNA (guanine(46)-N(7))-methyltransferase</fullName>
        <ecNumber evidence="2">2.1.1.33</ecNumber>
    </recommendedName>
</protein>
<feature type="region of interest" description="Disordered" evidence="9">
    <location>
        <begin position="660"/>
        <end position="704"/>
    </location>
</feature>
<dbReference type="EC" id="2.1.1.33" evidence="2"/>
<keyword evidence="3" id="KW-0489">Methyltransferase</keyword>
<evidence type="ECO:0000256" key="5">
    <source>
        <dbReference type="ARBA" id="ARBA00022691"/>
    </source>
</evidence>
<feature type="compositionally biased region" description="Basic and acidic residues" evidence="9">
    <location>
        <begin position="430"/>
        <end position="445"/>
    </location>
</feature>
<name>A0A0G4I6R1_9ALVE</name>
<dbReference type="InterPro" id="IPR029063">
    <property type="entry name" value="SAM-dependent_MTases_sf"/>
</dbReference>
<evidence type="ECO:0000313" key="10">
    <source>
        <dbReference type="EMBL" id="CEM52741.1"/>
    </source>
</evidence>
<evidence type="ECO:0000256" key="3">
    <source>
        <dbReference type="ARBA" id="ARBA00022603"/>
    </source>
</evidence>
<feature type="compositionally biased region" description="Basic and acidic residues" evidence="9">
    <location>
        <begin position="517"/>
        <end position="529"/>
    </location>
</feature>
<feature type="region of interest" description="Disordered" evidence="9">
    <location>
        <begin position="480"/>
        <end position="541"/>
    </location>
</feature>
<feature type="region of interest" description="Disordered" evidence="9">
    <location>
        <begin position="1"/>
        <end position="24"/>
    </location>
</feature>
<dbReference type="InterPro" id="IPR002885">
    <property type="entry name" value="PPR_rpt"/>
</dbReference>
<organism evidence="10">
    <name type="scientific">Chromera velia CCMP2878</name>
    <dbReference type="NCBI Taxonomy" id="1169474"/>
    <lineage>
        <taxon>Eukaryota</taxon>
        <taxon>Sar</taxon>
        <taxon>Alveolata</taxon>
        <taxon>Colpodellida</taxon>
        <taxon>Chromeraceae</taxon>
        <taxon>Chromera</taxon>
    </lineage>
</organism>
<evidence type="ECO:0000256" key="7">
    <source>
        <dbReference type="ARBA" id="ARBA00022737"/>
    </source>
</evidence>
<reference evidence="10" key="1">
    <citation type="submission" date="2014-11" db="EMBL/GenBank/DDBJ databases">
        <authorList>
            <person name="Otto D Thomas"/>
            <person name="Naeem Raeece"/>
        </authorList>
    </citation>
    <scope>NUCLEOTIDE SEQUENCE</scope>
</reference>